<keyword evidence="5 19" id="KW-0812">Transmembrane</keyword>
<feature type="domain" description="Gnk2-homologous" evidence="21">
    <location>
        <begin position="471"/>
        <end position="579"/>
    </location>
</feature>
<evidence type="ECO:0000256" key="14">
    <source>
        <dbReference type="ARBA" id="ARBA00023180"/>
    </source>
</evidence>
<dbReference type="InterPro" id="IPR001245">
    <property type="entry name" value="Ser-Thr/Tyr_kinase_cat_dom"/>
</dbReference>
<sequence>MKLTEGNSGYKVTAPIMIIRKASVKVVRCSDYGMGAVSCMLLFFLCCLISEASAQLFTVCDDNDGNYTANSTYNNNLNTLLSTLSSNTEINYGFYNFSHGQNADRVNAIGLCRGDVEPNKCRSCLKDAGGNITQLCPNQKQAIIYYDNCLLRYSNRSIFGVMETSSGFYMSNVNNATGAVEFNQVLQNLMRDLKGKAASGDSRRKYATGNDTTTNFQAVYGLVQCTPDLTQTQCNDCLDQAISQIPTCCNDKIGGRVVEPSCNIRYEDYRFYEQTTIIDPETPPPTVNTSTGESSNTTTIVIAVVVPTVVVVFLICCLFMCLRRRKARKNLEEMRMAATSSMFILFLCFPFLKLISLGSAQDYYYVCDDGHGNYTANSTYSTNLNTLLSTLSSDTQINYGFYNFSYGQNSDIVNAIGLCRGDVESEECRSCLNNSSVDITQACPNQKKAILWSEQCMLRYSNDTIFNQMETSPSYYAWNVQNVTEADQFSEVLDNLMKNVRDIAASGDSRRKYATAENSTAINFQTIYGLAQCTPDLSRQQCDQCLEGAISDIPNCCNGKEGGRVLRPSCNIRFEVYSFYGTATTLDPDTEAPPPSTNTTSSQESSNTTIIVIAVVVATVVVVILLICLFLYLRRRKARKDLAGKSNYQFIVTFLFSIYELLYCYDKQTNTPNALTAVFFFEQTLLMVISMAAISSMLAFLLSYLISRASAQVTHSYCDNSKGNYTINSTYHNNLNTLLSTLSSHTQINYGFYNFSYGQNSDKVNAIGLCRGDVNPDQCRRCLNDSAATITRLCPNQKEAILWLKTNECQLRYSQRSIFGVLESSPWFYMKNSNNVTEPDKFNQALSNLMKNLTIVAASGDSRRKYATDSVVASNFQTIYGLVQCTPDLSETDCNRCLDGAIYEISPCCANKKGVRVVRPSCNIRFETYSFYDPTPKLDPDVKPPSASPPSSFNSTSPKESNNTITIVIAVVVPTLVAAVVSLLCLCRYLRRRKARKSLAVNQDDDDIEIAQSLQLDFDTIRVATEDFSDSNKLGEGGFGAVYMGRLPNEQMIAVKRLSSGSSQGDTEFKNEVLLVAKLQHRNLVRLLGFCLEGRERLLVYEFVPNKSLDYFIFDPAKKALLDWAMRYKIIRGIARGLLYLHEDSLLRIIHRDLKASNILLDEEMNPKIADFGMARLVLLDQTHANTNRVVGTYGYMAPEYIMQGQFSVKSDIFSFGVLLLEIVSGQKNSDFRHGDDVEDLLSFTWRNWRDGTAVNIVDPSLNNNSINEMMRCIHIGLLCVQDNLSDRPSMATVMLMLSSYSLSLPIPSEPAFYAHSTTRSLPATMSWGHSSRATTNESTNKSAQESENEISITELYPR</sequence>
<dbReference type="Gene3D" id="1.10.510.10">
    <property type="entry name" value="Transferase(Phosphotransferase) domain 1"/>
    <property type="match status" value="1"/>
</dbReference>
<feature type="domain" description="Gnk2-homologous" evidence="21">
    <location>
        <begin position="713"/>
        <end position="818"/>
    </location>
</feature>
<reference evidence="22 23" key="1">
    <citation type="submission" date="2019-04" db="EMBL/GenBank/DDBJ databases">
        <title>An improved genome assembly and genetic linkage map for asparagus bean, Vigna unguiculata ssp. sesquipedialis.</title>
        <authorList>
            <person name="Xia Q."/>
            <person name="Zhang R."/>
            <person name="Dong Y."/>
        </authorList>
    </citation>
    <scope>NUCLEOTIDE SEQUENCE [LARGE SCALE GENOMIC DNA]</scope>
    <source>
        <tissue evidence="22">Leaf</tissue>
    </source>
</reference>
<comment type="catalytic activity">
    <reaction evidence="16">
        <text>L-threonyl-[protein] + ATP = O-phospho-L-threonyl-[protein] + ADP + H(+)</text>
        <dbReference type="Rhea" id="RHEA:46608"/>
        <dbReference type="Rhea" id="RHEA-COMP:11060"/>
        <dbReference type="Rhea" id="RHEA-COMP:11605"/>
        <dbReference type="ChEBI" id="CHEBI:15378"/>
        <dbReference type="ChEBI" id="CHEBI:30013"/>
        <dbReference type="ChEBI" id="CHEBI:30616"/>
        <dbReference type="ChEBI" id="CHEBI:61977"/>
        <dbReference type="ChEBI" id="CHEBI:456216"/>
    </reaction>
</comment>
<dbReference type="Proteomes" id="UP000501690">
    <property type="component" value="Linkage Group LG9"/>
</dbReference>
<dbReference type="InterPro" id="IPR008271">
    <property type="entry name" value="Ser/Thr_kinase_AS"/>
</dbReference>
<evidence type="ECO:0000313" key="23">
    <source>
        <dbReference type="Proteomes" id="UP000501690"/>
    </source>
</evidence>
<dbReference type="PANTHER" id="PTHR32099:SF103">
    <property type="entry name" value="GNK2-HOMOLOGOUS DOMAIN-CONTAINING PROTEIN"/>
    <property type="match status" value="1"/>
</dbReference>
<dbReference type="InterPro" id="IPR017441">
    <property type="entry name" value="Protein_kinase_ATP_BS"/>
</dbReference>
<evidence type="ECO:0000256" key="15">
    <source>
        <dbReference type="ARBA" id="ARBA00047558"/>
    </source>
</evidence>
<feature type="domain" description="Protein kinase" evidence="20">
    <location>
        <begin position="1028"/>
        <end position="1313"/>
    </location>
</feature>
<comment type="catalytic activity">
    <reaction evidence="15">
        <text>L-seryl-[protein] + ATP = O-phospho-L-seryl-[protein] + ADP + H(+)</text>
        <dbReference type="Rhea" id="RHEA:17989"/>
        <dbReference type="Rhea" id="RHEA-COMP:9863"/>
        <dbReference type="Rhea" id="RHEA-COMP:11604"/>
        <dbReference type="ChEBI" id="CHEBI:15378"/>
        <dbReference type="ChEBI" id="CHEBI:29999"/>
        <dbReference type="ChEBI" id="CHEBI:30616"/>
        <dbReference type="ChEBI" id="CHEBI:83421"/>
        <dbReference type="ChEBI" id="CHEBI:456216"/>
    </reaction>
</comment>
<evidence type="ECO:0000259" key="21">
    <source>
        <dbReference type="PROSITE" id="PS51473"/>
    </source>
</evidence>
<keyword evidence="3" id="KW-0597">Phosphoprotein</keyword>
<feature type="domain" description="Gnk2-homologous" evidence="21">
    <location>
        <begin position="164"/>
        <end position="271"/>
    </location>
</feature>
<keyword evidence="14" id="KW-0325">Glycoprotein</keyword>
<evidence type="ECO:0000256" key="5">
    <source>
        <dbReference type="ARBA" id="ARBA00022692"/>
    </source>
</evidence>
<feature type="binding site" evidence="17">
    <location>
        <position position="1056"/>
    </location>
    <ligand>
        <name>ATP</name>
        <dbReference type="ChEBI" id="CHEBI:30616"/>
    </ligand>
</feature>
<dbReference type="CDD" id="cd14066">
    <property type="entry name" value="STKc_IRAK"/>
    <property type="match status" value="1"/>
</dbReference>
<comment type="subcellular location">
    <subcellularLocation>
        <location evidence="1">Membrane</location>
        <topology evidence="1">Single-pass membrane protein</topology>
    </subcellularLocation>
</comment>
<feature type="domain" description="Gnk2-homologous" evidence="21">
    <location>
        <begin position="55"/>
        <end position="158"/>
    </location>
</feature>
<dbReference type="InterPro" id="IPR011009">
    <property type="entry name" value="Kinase-like_dom_sf"/>
</dbReference>
<dbReference type="SMART" id="SM00220">
    <property type="entry name" value="S_TKc"/>
    <property type="match status" value="1"/>
</dbReference>
<dbReference type="GO" id="GO:0016020">
    <property type="term" value="C:membrane"/>
    <property type="evidence" value="ECO:0007669"/>
    <property type="project" value="UniProtKB-SubCell"/>
</dbReference>
<feature type="transmembrane region" description="Helical" evidence="19">
    <location>
        <begin position="610"/>
        <end position="633"/>
    </location>
</feature>
<evidence type="ECO:0000256" key="8">
    <source>
        <dbReference type="ARBA" id="ARBA00022741"/>
    </source>
</evidence>
<keyword evidence="23" id="KW-1185">Reference proteome</keyword>
<dbReference type="SUPFAM" id="SSF56112">
    <property type="entry name" value="Protein kinase-like (PK-like)"/>
    <property type="match status" value="1"/>
</dbReference>
<dbReference type="FunFam" id="1.10.510.10:FF:000129">
    <property type="entry name" value="cysteine-rich receptor-like protein kinase 10"/>
    <property type="match status" value="1"/>
</dbReference>
<evidence type="ECO:0000259" key="20">
    <source>
        <dbReference type="PROSITE" id="PS50011"/>
    </source>
</evidence>
<feature type="transmembrane region" description="Helical" evidence="19">
    <location>
        <begin position="965"/>
        <end position="987"/>
    </location>
</feature>
<organism evidence="22 23">
    <name type="scientific">Vigna unguiculata</name>
    <name type="common">Cowpea</name>
    <dbReference type="NCBI Taxonomy" id="3917"/>
    <lineage>
        <taxon>Eukaryota</taxon>
        <taxon>Viridiplantae</taxon>
        <taxon>Streptophyta</taxon>
        <taxon>Embryophyta</taxon>
        <taxon>Tracheophyta</taxon>
        <taxon>Spermatophyta</taxon>
        <taxon>Magnoliopsida</taxon>
        <taxon>eudicotyledons</taxon>
        <taxon>Gunneridae</taxon>
        <taxon>Pentapetalae</taxon>
        <taxon>rosids</taxon>
        <taxon>fabids</taxon>
        <taxon>Fabales</taxon>
        <taxon>Fabaceae</taxon>
        <taxon>Papilionoideae</taxon>
        <taxon>50 kb inversion clade</taxon>
        <taxon>NPAAA clade</taxon>
        <taxon>indigoferoid/millettioid clade</taxon>
        <taxon>Phaseoleae</taxon>
        <taxon>Vigna</taxon>
    </lineage>
</organism>
<keyword evidence="7" id="KW-0677">Repeat</keyword>
<evidence type="ECO:0000313" key="22">
    <source>
        <dbReference type="EMBL" id="QCE08407.1"/>
    </source>
</evidence>
<accession>A0A4D6N8X3</accession>
<evidence type="ECO:0000256" key="9">
    <source>
        <dbReference type="ARBA" id="ARBA00022777"/>
    </source>
</evidence>
<dbReference type="Pfam" id="PF01657">
    <property type="entry name" value="Stress-antifung"/>
    <property type="match status" value="6"/>
</dbReference>
<feature type="transmembrane region" description="Helical" evidence="19">
    <location>
        <begin position="685"/>
        <end position="706"/>
    </location>
</feature>
<dbReference type="GO" id="GO:0006979">
    <property type="term" value="P:response to oxidative stress"/>
    <property type="evidence" value="ECO:0007669"/>
    <property type="project" value="UniProtKB-ARBA"/>
</dbReference>
<keyword evidence="8 17" id="KW-0547">Nucleotide-binding</keyword>
<dbReference type="GO" id="GO:0005524">
    <property type="term" value="F:ATP binding"/>
    <property type="evidence" value="ECO:0007669"/>
    <property type="project" value="UniProtKB-UniRule"/>
</dbReference>
<keyword evidence="12 19" id="KW-0472">Membrane</keyword>
<dbReference type="FunFam" id="3.30.200.20:FF:000142">
    <property type="entry name" value="Cysteine-rich receptor-like protein kinase 10"/>
    <property type="match status" value="1"/>
</dbReference>
<protein>
    <submittedName>
        <fullName evidence="22">Interleukin-1 receptor-associated kinase 4</fullName>
    </submittedName>
</protein>
<feature type="domain" description="Gnk2-homologous" evidence="21">
    <location>
        <begin position="824"/>
        <end position="931"/>
    </location>
</feature>
<feature type="region of interest" description="Disordered" evidence="18">
    <location>
        <begin position="1325"/>
        <end position="1359"/>
    </location>
</feature>
<evidence type="ECO:0000256" key="2">
    <source>
        <dbReference type="ARBA" id="ARBA00022527"/>
    </source>
</evidence>
<evidence type="ECO:0000256" key="1">
    <source>
        <dbReference type="ARBA" id="ARBA00004167"/>
    </source>
</evidence>
<evidence type="ECO:0000256" key="10">
    <source>
        <dbReference type="ARBA" id="ARBA00022840"/>
    </source>
</evidence>
<dbReference type="InterPro" id="IPR038408">
    <property type="entry name" value="GNK2_sf"/>
</dbReference>
<dbReference type="GO" id="GO:0004674">
    <property type="term" value="F:protein serine/threonine kinase activity"/>
    <property type="evidence" value="ECO:0007669"/>
    <property type="project" value="UniProtKB-KW"/>
</dbReference>
<evidence type="ECO:0000256" key="11">
    <source>
        <dbReference type="ARBA" id="ARBA00022989"/>
    </source>
</evidence>
<dbReference type="InterPro" id="IPR000719">
    <property type="entry name" value="Prot_kinase_dom"/>
</dbReference>
<name>A0A4D6N8X3_VIGUN</name>
<feature type="domain" description="Gnk2-homologous" evidence="21">
    <location>
        <begin position="362"/>
        <end position="465"/>
    </location>
</feature>
<evidence type="ECO:0000256" key="3">
    <source>
        <dbReference type="ARBA" id="ARBA00022553"/>
    </source>
</evidence>
<keyword evidence="6" id="KW-0732">Signal</keyword>
<dbReference type="FunFam" id="3.30.430.20:FF:000002">
    <property type="entry name" value="Cysteine-rich receptor-like protein kinase 10"/>
    <property type="match status" value="3"/>
</dbReference>
<dbReference type="CDD" id="cd23509">
    <property type="entry name" value="Gnk2-like"/>
    <property type="match status" value="6"/>
</dbReference>
<keyword evidence="2" id="KW-0723">Serine/threonine-protein kinase</keyword>
<dbReference type="PANTHER" id="PTHR32099">
    <property type="entry name" value="CYSTEINE-RICH REPEAT SECRETORY PROTEIN"/>
    <property type="match status" value="1"/>
</dbReference>
<feature type="compositionally biased region" description="Polar residues" evidence="18">
    <location>
        <begin position="1325"/>
        <end position="1352"/>
    </location>
</feature>
<evidence type="ECO:0000256" key="18">
    <source>
        <dbReference type="SAM" id="MobiDB-lite"/>
    </source>
</evidence>
<gene>
    <name evidence="22" type="ORF">DEO72_LG9g3436</name>
</gene>
<keyword evidence="13 22" id="KW-0675">Receptor</keyword>
<evidence type="ECO:0000256" key="13">
    <source>
        <dbReference type="ARBA" id="ARBA00023170"/>
    </source>
</evidence>
<keyword evidence="4" id="KW-0808">Transferase</keyword>
<dbReference type="FunFam" id="3.30.430.20:FF:000003">
    <property type="entry name" value="Cysteine-rich RLK (RECEPTOR-like protein kinase) 10"/>
    <property type="match status" value="3"/>
</dbReference>
<evidence type="ECO:0000256" key="4">
    <source>
        <dbReference type="ARBA" id="ARBA00022679"/>
    </source>
</evidence>
<feature type="transmembrane region" description="Helical" evidence="19">
    <location>
        <begin position="300"/>
        <end position="322"/>
    </location>
</feature>
<keyword evidence="10 17" id="KW-0067">ATP-binding</keyword>
<dbReference type="Pfam" id="PF07714">
    <property type="entry name" value="PK_Tyr_Ser-Thr"/>
    <property type="match status" value="1"/>
</dbReference>
<dbReference type="PROSITE" id="PS00107">
    <property type="entry name" value="PROTEIN_KINASE_ATP"/>
    <property type="match status" value="1"/>
</dbReference>
<dbReference type="PROSITE" id="PS50011">
    <property type="entry name" value="PROTEIN_KINASE_DOM"/>
    <property type="match status" value="1"/>
</dbReference>
<keyword evidence="11 19" id="KW-1133">Transmembrane helix</keyword>
<feature type="compositionally biased region" description="Low complexity" evidence="18">
    <location>
        <begin position="949"/>
        <end position="960"/>
    </location>
</feature>
<dbReference type="PROSITE" id="PS00108">
    <property type="entry name" value="PROTEIN_KINASE_ST"/>
    <property type="match status" value="1"/>
</dbReference>
<proteinExistence type="predicted"/>
<dbReference type="InterPro" id="IPR002902">
    <property type="entry name" value="GNK2"/>
</dbReference>
<evidence type="ECO:0000256" key="17">
    <source>
        <dbReference type="PROSITE-ProRule" id="PRU10141"/>
    </source>
</evidence>
<dbReference type="EMBL" id="CP039353">
    <property type="protein sequence ID" value="QCE08407.1"/>
    <property type="molecule type" value="Genomic_DNA"/>
</dbReference>
<evidence type="ECO:0000256" key="19">
    <source>
        <dbReference type="SAM" id="Phobius"/>
    </source>
</evidence>
<keyword evidence="9 22" id="KW-0418">Kinase</keyword>
<dbReference type="PROSITE" id="PS51473">
    <property type="entry name" value="GNK2"/>
    <property type="match status" value="6"/>
</dbReference>
<dbReference type="Gene3D" id="3.30.200.20">
    <property type="entry name" value="Phosphorylase Kinase, domain 1"/>
    <property type="match status" value="1"/>
</dbReference>
<evidence type="ECO:0000256" key="7">
    <source>
        <dbReference type="ARBA" id="ARBA00022737"/>
    </source>
</evidence>
<evidence type="ECO:0000256" key="6">
    <source>
        <dbReference type="ARBA" id="ARBA00022729"/>
    </source>
</evidence>
<evidence type="ECO:0000256" key="16">
    <source>
        <dbReference type="ARBA" id="ARBA00047951"/>
    </source>
</evidence>
<evidence type="ECO:0000256" key="12">
    <source>
        <dbReference type="ARBA" id="ARBA00023136"/>
    </source>
</evidence>
<feature type="region of interest" description="Disordered" evidence="18">
    <location>
        <begin position="937"/>
        <end position="960"/>
    </location>
</feature>
<dbReference type="Gene3D" id="3.30.430.20">
    <property type="entry name" value="Gnk2 domain, C-X8-C-X2-C motif"/>
    <property type="match status" value="6"/>
</dbReference>